<dbReference type="GO" id="GO:0005829">
    <property type="term" value="C:cytosol"/>
    <property type="evidence" value="ECO:0007669"/>
    <property type="project" value="TreeGrafter"/>
</dbReference>
<dbReference type="GO" id="GO:0006753">
    <property type="term" value="P:nucleoside phosphate metabolic process"/>
    <property type="evidence" value="ECO:0007669"/>
    <property type="project" value="TreeGrafter"/>
</dbReference>
<dbReference type="PANTHER" id="PTHR11839:SF31">
    <property type="entry name" value="ADP-RIBOSE PYROPHOSPHATASE"/>
    <property type="match status" value="1"/>
</dbReference>
<evidence type="ECO:0000259" key="2">
    <source>
        <dbReference type="PROSITE" id="PS51462"/>
    </source>
</evidence>
<dbReference type="Proteomes" id="UP001165405">
    <property type="component" value="Unassembled WGS sequence"/>
</dbReference>
<keyword evidence="1 3" id="KW-0378">Hydrolase</keyword>
<protein>
    <submittedName>
        <fullName evidence="3">NUDIX hydrolase</fullName>
    </submittedName>
</protein>
<proteinExistence type="predicted"/>
<dbReference type="Gene3D" id="3.90.79.10">
    <property type="entry name" value="Nucleoside Triphosphate Pyrophosphohydrolase"/>
    <property type="match status" value="1"/>
</dbReference>
<gene>
    <name evidence="3" type="ORF">L1785_11085</name>
</gene>
<dbReference type="InterPro" id="IPR015797">
    <property type="entry name" value="NUDIX_hydrolase-like_dom_sf"/>
</dbReference>
<reference evidence="3" key="1">
    <citation type="submission" date="2022-01" db="EMBL/GenBank/DDBJ databases">
        <title>Antribacter sp. nov., isolated from Guizhou of China.</title>
        <authorList>
            <person name="Chengliang C."/>
            <person name="Ya Z."/>
        </authorList>
    </citation>
    <scope>NUCLEOTIDE SEQUENCE</scope>
    <source>
        <strain evidence="3">KLBMP 9083</strain>
    </source>
</reference>
<dbReference type="RefSeq" id="WP_236089325.1">
    <property type="nucleotide sequence ID" value="NZ_JAKGSG010000032.1"/>
</dbReference>
<name>A0AA41QDM2_9MICO</name>
<dbReference type="GO" id="GO:0019693">
    <property type="term" value="P:ribose phosphate metabolic process"/>
    <property type="evidence" value="ECO:0007669"/>
    <property type="project" value="TreeGrafter"/>
</dbReference>
<evidence type="ECO:0000313" key="4">
    <source>
        <dbReference type="Proteomes" id="UP001165405"/>
    </source>
</evidence>
<dbReference type="GO" id="GO:0016787">
    <property type="term" value="F:hydrolase activity"/>
    <property type="evidence" value="ECO:0007669"/>
    <property type="project" value="UniProtKB-KW"/>
</dbReference>
<sequence length="217" mass="23261">MGQRKNPVLSLAAIADTIAPRPARRLAVPFQGRIVDVVTDEVDLGAAGIVRREYVSHPGAVAIVALDEDDCVLLVRQYRHPVGAVLWELPAGLLDVDGEEAHLAAARELAEEADVVAAEWNVLVDLLPTPGGSNEALRVYLARGLTPVPERDRHVREAEEADMVVVHVPLDEAVALALSGKLHNSAAVTGILAAAIGQASAWTTLRPVDAHWGFRRR</sequence>
<organism evidence="3 4">
    <name type="scientific">Antribacter soli</name>
    <dbReference type="NCBI Taxonomy" id="2910976"/>
    <lineage>
        <taxon>Bacteria</taxon>
        <taxon>Bacillati</taxon>
        <taxon>Actinomycetota</taxon>
        <taxon>Actinomycetes</taxon>
        <taxon>Micrococcales</taxon>
        <taxon>Promicromonosporaceae</taxon>
        <taxon>Antribacter</taxon>
    </lineage>
</organism>
<evidence type="ECO:0000256" key="1">
    <source>
        <dbReference type="ARBA" id="ARBA00022801"/>
    </source>
</evidence>
<evidence type="ECO:0000313" key="3">
    <source>
        <dbReference type="EMBL" id="MCF4121525.1"/>
    </source>
</evidence>
<dbReference type="SUPFAM" id="SSF55811">
    <property type="entry name" value="Nudix"/>
    <property type="match status" value="1"/>
</dbReference>
<dbReference type="AlphaFoldDB" id="A0AA41QDM2"/>
<dbReference type="InterPro" id="IPR000086">
    <property type="entry name" value="NUDIX_hydrolase_dom"/>
</dbReference>
<comment type="caution">
    <text evidence="3">The sequence shown here is derived from an EMBL/GenBank/DDBJ whole genome shotgun (WGS) entry which is preliminary data.</text>
</comment>
<dbReference type="EMBL" id="JAKGSG010000032">
    <property type="protein sequence ID" value="MCF4121525.1"/>
    <property type="molecule type" value="Genomic_DNA"/>
</dbReference>
<dbReference type="PROSITE" id="PS51462">
    <property type="entry name" value="NUDIX"/>
    <property type="match status" value="1"/>
</dbReference>
<dbReference type="CDD" id="cd24158">
    <property type="entry name" value="NUDIX_ADPRase_Rv1700"/>
    <property type="match status" value="1"/>
</dbReference>
<dbReference type="PANTHER" id="PTHR11839">
    <property type="entry name" value="UDP/ADP-SUGAR PYROPHOSPHATASE"/>
    <property type="match status" value="1"/>
</dbReference>
<accession>A0AA41QDM2</accession>
<feature type="domain" description="Nudix hydrolase" evidence="2">
    <location>
        <begin position="55"/>
        <end position="190"/>
    </location>
</feature>
<keyword evidence="4" id="KW-1185">Reference proteome</keyword>
<dbReference type="Pfam" id="PF00293">
    <property type="entry name" value="NUDIX"/>
    <property type="match status" value="1"/>
</dbReference>